<evidence type="ECO:0000313" key="9">
    <source>
        <dbReference type="Proteomes" id="UP001597124"/>
    </source>
</evidence>
<dbReference type="PROSITE" id="PS00151">
    <property type="entry name" value="ACYLPHOSPHATASE_2"/>
    <property type="match status" value="1"/>
</dbReference>
<feature type="active site" evidence="4">
    <location>
        <position position="21"/>
    </location>
</feature>
<dbReference type="EC" id="3.6.1.7" evidence="2 4"/>
<dbReference type="PANTHER" id="PTHR47268">
    <property type="entry name" value="ACYLPHOSPHATASE"/>
    <property type="match status" value="1"/>
</dbReference>
<evidence type="ECO:0000256" key="2">
    <source>
        <dbReference type="ARBA" id="ARBA00012150"/>
    </source>
</evidence>
<comment type="caution">
    <text evidence="8">The sequence shown here is derived from an EMBL/GenBank/DDBJ whole genome shotgun (WGS) entry which is preliminary data.</text>
</comment>
<dbReference type="Gene3D" id="3.30.70.100">
    <property type="match status" value="1"/>
</dbReference>
<feature type="domain" description="Acylphosphatase-like" evidence="7">
    <location>
        <begin position="6"/>
        <end position="92"/>
    </location>
</feature>
<proteinExistence type="inferred from homology"/>
<dbReference type="PANTHER" id="PTHR47268:SF4">
    <property type="entry name" value="ACYLPHOSPHATASE"/>
    <property type="match status" value="1"/>
</dbReference>
<keyword evidence="4 5" id="KW-0378">Hydrolase</keyword>
<dbReference type="InterPro" id="IPR020456">
    <property type="entry name" value="Acylphosphatase"/>
</dbReference>
<protein>
    <recommendedName>
        <fullName evidence="2 4">Acylphosphatase</fullName>
        <ecNumber evidence="2 4">3.6.1.7</ecNumber>
    </recommendedName>
</protein>
<dbReference type="Proteomes" id="UP001597124">
    <property type="component" value="Unassembled WGS sequence"/>
</dbReference>
<gene>
    <name evidence="8" type="ORF">ACFQ00_06650</name>
</gene>
<keyword evidence="9" id="KW-1185">Reference proteome</keyword>
<dbReference type="SUPFAM" id="SSF54975">
    <property type="entry name" value="Acylphosphatase/BLUF domain-like"/>
    <property type="match status" value="1"/>
</dbReference>
<dbReference type="NCBIfam" id="NF010996">
    <property type="entry name" value="PRK14421.1"/>
    <property type="match status" value="1"/>
</dbReference>
<dbReference type="RefSeq" id="WP_381488028.1">
    <property type="nucleotide sequence ID" value="NZ_JBHTIK010000004.1"/>
</dbReference>
<dbReference type="Pfam" id="PF00708">
    <property type="entry name" value="Acylphosphatase"/>
    <property type="match status" value="1"/>
</dbReference>
<evidence type="ECO:0000313" key="8">
    <source>
        <dbReference type="EMBL" id="MFD0847995.1"/>
    </source>
</evidence>
<evidence type="ECO:0000256" key="4">
    <source>
        <dbReference type="PROSITE-ProRule" id="PRU00520"/>
    </source>
</evidence>
<dbReference type="PROSITE" id="PS00150">
    <property type="entry name" value="ACYLPHOSPHATASE_1"/>
    <property type="match status" value="1"/>
</dbReference>
<evidence type="ECO:0000256" key="1">
    <source>
        <dbReference type="ARBA" id="ARBA00005614"/>
    </source>
</evidence>
<dbReference type="InterPro" id="IPR036046">
    <property type="entry name" value="Acylphosphatase-like_dom_sf"/>
</dbReference>
<dbReference type="InterPro" id="IPR017968">
    <property type="entry name" value="Acylphosphatase_CS"/>
</dbReference>
<accession>A0ABW3C260</accession>
<evidence type="ECO:0000256" key="6">
    <source>
        <dbReference type="RuleBase" id="RU004168"/>
    </source>
</evidence>
<comment type="similarity">
    <text evidence="1 6">Belongs to the acylphosphatase family.</text>
</comment>
<dbReference type="EMBL" id="JBHTIK010000004">
    <property type="protein sequence ID" value="MFD0847995.1"/>
    <property type="molecule type" value="Genomic_DNA"/>
</dbReference>
<name>A0ABW3C260_SPHXN</name>
<sequence>MTDRVARRLRIHGRVQGVWFRAWTLETAQRLGLDGWVRNRIDGTVEALAVGSAEAIEKLITACHEGPPAAKVERVEVEEAKGIVPRGFKKKPTV</sequence>
<dbReference type="PROSITE" id="PS51160">
    <property type="entry name" value="ACYLPHOSPHATASE_3"/>
    <property type="match status" value="1"/>
</dbReference>
<evidence type="ECO:0000259" key="7">
    <source>
        <dbReference type="PROSITE" id="PS51160"/>
    </source>
</evidence>
<dbReference type="InterPro" id="IPR001792">
    <property type="entry name" value="Acylphosphatase-like_dom"/>
</dbReference>
<feature type="active site" evidence="4">
    <location>
        <position position="39"/>
    </location>
</feature>
<reference evidence="9" key="1">
    <citation type="journal article" date="2019" name="Int. J. Syst. Evol. Microbiol.">
        <title>The Global Catalogue of Microorganisms (GCM) 10K type strain sequencing project: providing services to taxonomists for standard genome sequencing and annotation.</title>
        <authorList>
            <consortium name="The Broad Institute Genomics Platform"/>
            <consortium name="The Broad Institute Genome Sequencing Center for Infectious Disease"/>
            <person name="Wu L."/>
            <person name="Ma J."/>
        </authorList>
    </citation>
    <scope>NUCLEOTIDE SEQUENCE [LARGE SCALE GENOMIC DNA]</scope>
    <source>
        <strain evidence="9">CCUG 52537</strain>
    </source>
</reference>
<evidence type="ECO:0000256" key="3">
    <source>
        <dbReference type="ARBA" id="ARBA00047645"/>
    </source>
</evidence>
<evidence type="ECO:0000256" key="5">
    <source>
        <dbReference type="RuleBase" id="RU000553"/>
    </source>
</evidence>
<comment type="catalytic activity">
    <reaction evidence="3 4 5">
        <text>an acyl phosphate + H2O = a carboxylate + phosphate + H(+)</text>
        <dbReference type="Rhea" id="RHEA:14965"/>
        <dbReference type="ChEBI" id="CHEBI:15377"/>
        <dbReference type="ChEBI" id="CHEBI:15378"/>
        <dbReference type="ChEBI" id="CHEBI:29067"/>
        <dbReference type="ChEBI" id="CHEBI:43474"/>
        <dbReference type="ChEBI" id="CHEBI:59918"/>
        <dbReference type="EC" id="3.6.1.7"/>
    </reaction>
</comment>
<dbReference type="PRINTS" id="PR00112">
    <property type="entry name" value="ACYLPHPHTASE"/>
</dbReference>
<organism evidence="8 9">
    <name type="scientific">Sphingosinicella xenopeptidilytica</name>
    <dbReference type="NCBI Taxonomy" id="364098"/>
    <lineage>
        <taxon>Bacteria</taxon>
        <taxon>Pseudomonadati</taxon>
        <taxon>Pseudomonadota</taxon>
        <taxon>Alphaproteobacteria</taxon>
        <taxon>Sphingomonadales</taxon>
        <taxon>Sphingosinicellaceae</taxon>
        <taxon>Sphingosinicella</taxon>
    </lineage>
</organism>